<dbReference type="InParanoid" id="S8F7F0"/>
<name>S8F7F0_FOMSC</name>
<evidence type="ECO:0000256" key="1">
    <source>
        <dbReference type="ARBA" id="ARBA00022664"/>
    </source>
</evidence>
<reference evidence="5 6" key="1">
    <citation type="journal article" date="2012" name="Science">
        <title>The Paleozoic origin of enzymatic lignin decomposition reconstructed from 31 fungal genomes.</title>
        <authorList>
            <person name="Floudas D."/>
            <person name="Binder M."/>
            <person name="Riley R."/>
            <person name="Barry K."/>
            <person name="Blanchette R.A."/>
            <person name="Henrissat B."/>
            <person name="Martinez A.T."/>
            <person name="Otillar R."/>
            <person name="Spatafora J.W."/>
            <person name="Yadav J.S."/>
            <person name="Aerts A."/>
            <person name="Benoit I."/>
            <person name="Boyd A."/>
            <person name="Carlson A."/>
            <person name="Copeland A."/>
            <person name="Coutinho P.M."/>
            <person name="de Vries R.P."/>
            <person name="Ferreira P."/>
            <person name="Findley K."/>
            <person name="Foster B."/>
            <person name="Gaskell J."/>
            <person name="Glotzer D."/>
            <person name="Gorecki P."/>
            <person name="Heitman J."/>
            <person name="Hesse C."/>
            <person name="Hori C."/>
            <person name="Igarashi K."/>
            <person name="Jurgens J.A."/>
            <person name="Kallen N."/>
            <person name="Kersten P."/>
            <person name="Kohler A."/>
            <person name="Kuees U."/>
            <person name="Kumar T.K.A."/>
            <person name="Kuo A."/>
            <person name="LaButti K."/>
            <person name="Larrondo L.F."/>
            <person name="Lindquist E."/>
            <person name="Ling A."/>
            <person name="Lombard V."/>
            <person name="Lucas S."/>
            <person name="Lundell T."/>
            <person name="Martin R."/>
            <person name="McLaughlin D.J."/>
            <person name="Morgenstern I."/>
            <person name="Morin E."/>
            <person name="Murat C."/>
            <person name="Nagy L.G."/>
            <person name="Nolan M."/>
            <person name="Ohm R.A."/>
            <person name="Patyshakuliyeva A."/>
            <person name="Rokas A."/>
            <person name="Ruiz-Duenas F.J."/>
            <person name="Sabat G."/>
            <person name="Salamov A."/>
            <person name="Samejima M."/>
            <person name="Schmutz J."/>
            <person name="Slot J.C."/>
            <person name="St John F."/>
            <person name="Stenlid J."/>
            <person name="Sun H."/>
            <person name="Sun S."/>
            <person name="Syed K."/>
            <person name="Tsang A."/>
            <person name="Wiebenga A."/>
            <person name="Young D."/>
            <person name="Pisabarro A."/>
            <person name="Eastwood D.C."/>
            <person name="Martin F."/>
            <person name="Cullen D."/>
            <person name="Grigoriev I.V."/>
            <person name="Hibbett D.S."/>
        </authorList>
    </citation>
    <scope>NUCLEOTIDE SEQUENCE</scope>
    <source>
        <strain evidence="6">FP-58527</strain>
    </source>
</reference>
<dbReference type="AlphaFoldDB" id="S8F7F0"/>
<evidence type="ECO:0000313" key="6">
    <source>
        <dbReference type="Proteomes" id="UP000015241"/>
    </source>
</evidence>
<protein>
    <recommendedName>
        <fullName evidence="4">CCHC-type domain-containing protein</fullName>
    </recommendedName>
</protein>
<dbReference type="STRING" id="743788.S8F7F0"/>
<dbReference type="InterPro" id="IPR001878">
    <property type="entry name" value="Znf_CCHC"/>
</dbReference>
<keyword evidence="6" id="KW-1185">Reference proteome</keyword>
<keyword evidence="2" id="KW-0862">Zinc</keyword>
<dbReference type="GO" id="GO:0005730">
    <property type="term" value="C:nucleolus"/>
    <property type="evidence" value="ECO:0007669"/>
    <property type="project" value="TreeGrafter"/>
</dbReference>
<dbReference type="GO" id="GO:0006397">
    <property type="term" value="P:mRNA processing"/>
    <property type="evidence" value="ECO:0007669"/>
    <property type="project" value="UniProtKB-KW"/>
</dbReference>
<feature type="compositionally biased region" description="Basic and acidic residues" evidence="3">
    <location>
        <begin position="20"/>
        <end position="32"/>
    </location>
</feature>
<dbReference type="GO" id="GO:0008270">
    <property type="term" value="F:zinc ion binding"/>
    <property type="evidence" value="ECO:0007669"/>
    <property type="project" value="UniProtKB-KW"/>
</dbReference>
<dbReference type="OrthoDB" id="3863715at2759"/>
<evidence type="ECO:0000259" key="4">
    <source>
        <dbReference type="PROSITE" id="PS50158"/>
    </source>
</evidence>
<feature type="compositionally biased region" description="Polar residues" evidence="3">
    <location>
        <begin position="90"/>
        <end position="103"/>
    </location>
</feature>
<dbReference type="PANTHER" id="PTHR46242">
    <property type="entry name" value="ZINC FINGER CCHC DOMAIN-CONTAINING PROTEIN 9 ZCCHC9"/>
    <property type="match status" value="1"/>
</dbReference>
<evidence type="ECO:0000256" key="3">
    <source>
        <dbReference type="SAM" id="MobiDB-lite"/>
    </source>
</evidence>
<evidence type="ECO:0000256" key="2">
    <source>
        <dbReference type="PROSITE-ProRule" id="PRU00047"/>
    </source>
</evidence>
<dbReference type="InterPro" id="IPR036875">
    <property type="entry name" value="Znf_CCHC_sf"/>
</dbReference>
<dbReference type="Gene3D" id="4.10.60.10">
    <property type="entry name" value="Zinc finger, CCHC-type"/>
    <property type="match status" value="2"/>
</dbReference>
<dbReference type="PANTHER" id="PTHR46242:SF1">
    <property type="entry name" value="ZINC FINGER CCHC DOMAIN-CONTAINING PROTEIN 9"/>
    <property type="match status" value="1"/>
</dbReference>
<accession>S8F7F0</accession>
<dbReference type="eggNOG" id="KOG4400">
    <property type="taxonomic scope" value="Eukaryota"/>
</dbReference>
<feature type="domain" description="CCHC-type" evidence="4">
    <location>
        <begin position="157"/>
        <end position="172"/>
    </location>
</feature>
<dbReference type="PROSITE" id="PS50158">
    <property type="entry name" value="ZF_CCHC"/>
    <property type="match status" value="2"/>
</dbReference>
<gene>
    <name evidence="5" type="ORF">FOMPIDRAFT_114005</name>
</gene>
<dbReference type="InterPro" id="IPR042246">
    <property type="entry name" value="ZCCHC9"/>
</dbReference>
<keyword evidence="2" id="KW-0863">Zinc-finger</keyword>
<organism evidence="5 6">
    <name type="scientific">Fomitopsis schrenkii</name>
    <name type="common">Brown rot fungus</name>
    <dbReference type="NCBI Taxonomy" id="2126942"/>
    <lineage>
        <taxon>Eukaryota</taxon>
        <taxon>Fungi</taxon>
        <taxon>Dikarya</taxon>
        <taxon>Basidiomycota</taxon>
        <taxon>Agaricomycotina</taxon>
        <taxon>Agaricomycetes</taxon>
        <taxon>Polyporales</taxon>
        <taxon>Fomitopsis</taxon>
    </lineage>
</organism>
<sequence length="346" mass="37321">MTRFTDFAHKRTYVQAGLNYREENSGEEHEPGGQEGSSGAHDIAQHVQEGESSESSRKKLRKGSSKLRKGESEEAMPTTEHEASQPAPPTNGTQPSDGDQSGSDIVAKAVDDDGKRKRSRGAIRAERRRIRDAQGRKEASERRRVKRTDQRTADTVCFACREKGHAARHCTKALKPPEDGGVAKKTKKNVANSAVGICYRCGSRTHNLSKCKEPVDPLDPLPYASCFVCSGKGHLASTCPQNQNKGVYPNGGCCKLCGEITHLAKDCGLRRKVEVAASAVLGTGAGAGADEDDFHALKRRTVGVDKAEKTEERVKRQAKVTVGAHSGVVKSFATKVTAPAKKVVTF</sequence>
<feature type="compositionally biased region" description="Basic residues" evidence="3">
    <location>
        <begin position="58"/>
        <end position="67"/>
    </location>
</feature>
<dbReference type="Proteomes" id="UP000015241">
    <property type="component" value="Unassembled WGS sequence"/>
</dbReference>
<feature type="region of interest" description="Disordered" evidence="3">
    <location>
        <begin position="1"/>
        <end position="148"/>
    </location>
</feature>
<dbReference type="SUPFAM" id="SSF57756">
    <property type="entry name" value="Retrovirus zinc finger-like domains"/>
    <property type="match status" value="2"/>
</dbReference>
<keyword evidence="2" id="KW-0479">Metal-binding</keyword>
<proteinExistence type="predicted"/>
<dbReference type="EMBL" id="KE504175">
    <property type="protein sequence ID" value="EPS97580.1"/>
    <property type="molecule type" value="Genomic_DNA"/>
</dbReference>
<feature type="domain" description="CCHC-type" evidence="4">
    <location>
        <begin position="226"/>
        <end position="241"/>
    </location>
</feature>
<dbReference type="HOGENOM" id="CLU_054987_0_0_1"/>
<keyword evidence="1" id="KW-0507">mRNA processing</keyword>
<dbReference type="SMART" id="SM00343">
    <property type="entry name" value="ZnF_C2HC"/>
    <property type="match status" value="4"/>
</dbReference>
<dbReference type="FunCoup" id="S8F7F0">
    <property type="interactions" value="68"/>
</dbReference>
<dbReference type="GO" id="GO:0003676">
    <property type="term" value="F:nucleic acid binding"/>
    <property type="evidence" value="ECO:0007669"/>
    <property type="project" value="InterPro"/>
</dbReference>
<feature type="compositionally biased region" description="Basic and acidic residues" evidence="3">
    <location>
        <begin position="123"/>
        <end position="148"/>
    </location>
</feature>
<evidence type="ECO:0000313" key="5">
    <source>
        <dbReference type="EMBL" id="EPS97580.1"/>
    </source>
</evidence>